<dbReference type="STRING" id="1458425.SRAA_0239"/>
<feature type="transmembrane region" description="Helical" evidence="1">
    <location>
        <begin position="410"/>
        <end position="439"/>
    </location>
</feature>
<dbReference type="PANTHER" id="PTHR35342">
    <property type="entry name" value="TRICARBOXYLIC TRANSPORT PROTEIN"/>
    <property type="match status" value="1"/>
</dbReference>
<feature type="transmembrane region" description="Helical" evidence="1">
    <location>
        <begin position="197"/>
        <end position="218"/>
    </location>
</feature>
<name>A0A060NKT5_9BURK</name>
<sequence>MELVHAFFASWIDPWLLLLAAIGTFAGIYIGAIPGLSVTMAVSILVSFTFKWPVQDALVLISGIFLGGVYGGSRSAILLNIPGAPAAVATTLDGYPLAKLGLAGQAIGLSTVMSVIGGFVGIAVLAIAAPMVSELALMFSPRDYLLLAVMGLLLVGGLTGDSMAKGVFAAALGVLISTVGLDPLTGEARLTFDSLQLSAGINFIAAMIGLFGVAEVLAQMHYLHVKAVKQNVSKIIPSWALVKQHLPLSMRSSAIGVGIGALPGAGGDIASLMAYDHARRSTKNPSRPFGQGAYEGVVAPESANNASVGGAYIPMMTLGIPGDAVTAVIIGAMFIHGLRPGPLLMTETPDLFWFIVGSLVLANIFLLIFGMTGIRIFAKVVETPKAFLLPVILILSSVGAYAINNNPVDVYWMLGFGVLGYLMKIYGFPVAPVILGIVLGPLLERSYRQSILMTGEDPVLFFTEFFTSPISVILLLALGFSLLVSTPWWKRWRSRGK</sequence>
<organism evidence="3 4">
    <name type="scientific">Serpentinimonas raichei</name>
    <dbReference type="NCBI Taxonomy" id="1458425"/>
    <lineage>
        <taxon>Bacteria</taxon>
        <taxon>Pseudomonadati</taxon>
        <taxon>Pseudomonadota</taxon>
        <taxon>Betaproteobacteria</taxon>
        <taxon>Burkholderiales</taxon>
        <taxon>Comamonadaceae</taxon>
        <taxon>Serpentinimonas</taxon>
    </lineage>
</organism>
<dbReference type="KEGG" id="cbaa:SRAA_0239"/>
<keyword evidence="1" id="KW-0812">Transmembrane</keyword>
<proteinExistence type="predicted"/>
<feature type="transmembrane region" description="Helical" evidence="1">
    <location>
        <begin position="15"/>
        <end position="46"/>
    </location>
</feature>
<dbReference type="HOGENOM" id="CLU_022936_2_0_4"/>
<feature type="transmembrane region" description="Helical" evidence="1">
    <location>
        <begin position="386"/>
        <end position="404"/>
    </location>
</feature>
<dbReference type="AlphaFoldDB" id="A0A060NKT5"/>
<keyword evidence="1" id="KW-0472">Membrane</keyword>
<dbReference type="OrthoDB" id="9781349at2"/>
<keyword evidence="1" id="KW-1133">Transmembrane helix</keyword>
<gene>
    <name evidence="3" type="ORF">SRAA_0239</name>
</gene>
<reference evidence="3 4" key="1">
    <citation type="journal article" date="2014" name="Nat. Commun.">
        <title>Physiological and genomic features of highly alkaliphilic hydrogen-utilizing Betaproteobacteria from a continental serpentinizing site.</title>
        <authorList>
            <person name="Suzuki S."/>
            <person name="Kuenen J.G."/>
            <person name="Schipper K."/>
            <person name="van der Velde S."/>
            <person name="Ishii S."/>
            <person name="Wu A."/>
            <person name="Sorokin D.Y."/>
            <person name="Tenney A."/>
            <person name="Meng X.Y."/>
            <person name="Morrill P.L."/>
            <person name="Kamagata Y."/>
            <person name="Muyzer G."/>
            <person name="Nealson K.H."/>
        </authorList>
    </citation>
    <scope>NUCLEOTIDE SEQUENCE [LARGE SCALE GENOMIC DNA]</scope>
    <source>
        <strain evidence="3 4">A1</strain>
    </source>
</reference>
<evidence type="ECO:0000259" key="2">
    <source>
        <dbReference type="Pfam" id="PF01970"/>
    </source>
</evidence>
<evidence type="ECO:0000313" key="4">
    <source>
        <dbReference type="Proteomes" id="UP000067461"/>
    </source>
</evidence>
<feature type="transmembrane region" description="Helical" evidence="1">
    <location>
        <begin position="166"/>
        <end position="185"/>
    </location>
</feature>
<accession>A0A060NKT5</accession>
<dbReference type="EMBL" id="AP014568">
    <property type="protein sequence ID" value="BAO80093.1"/>
    <property type="molecule type" value="Genomic_DNA"/>
</dbReference>
<feature type="transmembrane region" description="Helical" evidence="1">
    <location>
        <begin position="351"/>
        <end position="374"/>
    </location>
</feature>
<keyword evidence="4" id="KW-1185">Reference proteome</keyword>
<evidence type="ECO:0000313" key="3">
    <source>
        <dbReference type="EMBL" id="BAO80093.1"/>
    </source>
</evidence>
<dbReference type="InterPro" id="IPR002823">
    <property type="entry name" value="DUF112_TM"/>
</dbReference>
<feature type="transmembrane region" description="Helical" evidence="1">
    <location>
        <begin position="144"/>
        <end position="160"/>
    </location>
</feature>
<feature type="transmembrane region" description="Helical" evidence="1">
    <location>
        <begin position="102"/>
        <end position="132"/>
    </location>
</feature>
<dbReference type="Pfam" id="PF01970">
    <property type="entry name" value="TctA"/>
    <property type="match status" value="1"/>
</dbReference>
<feature type="domain" description="DUF112" evidence="2">
    <location>
        <begin position="17"/>
        <end position="435"/>
    </location>
</feature>
<evidence type="ECO:0000256" key="1">
    <source>
        <dbReference type="SAM" id="Phobius"/>
    </source>
</evidence>
<dbReference type="Proteomes" id="UP000067461">
    <property type="component" value="Chromosome"/>
</dbReference>
<dbReference type="PANTHER" id="PTHR35342:SF5">
    <property type="entry name" value="TRICARBOXYLIC TRANSPORT PROTEIN"/>
    <property type="match status" value="1"/>
</dbReference>
<protein>
    <submittedName>
        <fullName evidence="3">Uncharacterized protein conserved in bacteria</fullName>
    </submittedName>
</protein>
<feature type="transmembrane region" description="Helical" evidence="1">
    <location>
        <begin position="320"/>
        <end position="339"/>
    </location>
</feature>
<feature type="transmembrane region" description="Helical" evidence="1">
    <location>
        <begin position="459"/>
        <end position="484"/>
    </location>
</feature>
<dbReference type="RefSeq" id="WP_045530481.1">
    <property type="nucleotide sequence ID" value="NZ_AP014568.1"/>
</dbReference>